<evidence type="ECO:0000256" key="4">
    <source>
        <dbReference type="ARBA" id="ARBA00022857"/>
    </source>
</evidence>
<keyword evidence="4 7" id="KW-0521">NADP</keyword>
<dbReference type="InterPro" id="IPR000534">
    <property type="entry name" value="Semialdehyde_DH_NAD-bd"/>
</dbReference>
<dbReference type="GO" id="GO:0070401">
    <property type="term" value="F:NADP+ binding"/>
    <property type="evidence" value="ECO:0007669"/>
    <property type="project" value="InterPro"/>
</dbReference>
<dbReference type="Proteomes" id="UP000198559">
    <property type="component" value="Unassembled WGS sequence"/>
</dbReference>
<dbReference type="CDD" id="cd17895">
    <property type="entry name" value="AGPR_1_N"/>
    <property type="match status" value="1"/>
</dbReference>
<dbReference type="EMBL" id="CVUD02000147">
    <property type="protein sequence ID" value="SEH79720.1"/>
    <property type="molecule type" value="Genomic_DNA"/>
</dbReference>
<feature type="domain" description="Semialdehyde dehydrogenase NAD-binding" evidence="9">
    <location>
        <begin position="5"/>
        <end position="143"/>
    </location>
</feature>
<comment type="pathway">
    <text evidence="1 7">Amino-acid biosynthesis; L-arginine biosynthesis; N(2)-acetyl-L-ornithine from L-glutamate: step 3/4.</text>
</comment>
<dbReference type="NCBIfam" id="TIGR01850">
    <property type="entry name" value="argC"/>
    <property type="match status" value="1"/>
</dbReference>
<dbReference type="RefSeq" id="WP_090718425.1">
    <property type="nucleotide sequence ID" value="NZ_CAESAP020000133.1"/>
</dbReference>
<dbReference type="GO" id="GO:0005737">
    <property type="term" value="C:cytoplasm"/>
    <property type="evidence" value="ECO:0007669"/>
    <property type="project" value="UniProtKB-SubCell"/>
</dbReference>
<comment type="function">
    <text evidence="7">Catalyzes the NADPH-dependent reduction of N-acetyl-5-glutamyl phosphate to yield N-acetyl-L-glutamate 5-semialdehyde.</text>
</comment>
<keyword evidence="3 7" id="KW-0028">Amino-acid biosynthesis</keyword>
<keyword evidence="7" id="KW-0963">Cytoplasm</keyword>
<dbReference type="SMART" id="SM00859">
    <property type="entry name" value="Semialdhyde_dh"/>
    <property type="match status" value="1"/>
</dbReference>
<keyword evidence="2 7" id="KW-0055">Arginine biosynthesis</keyword>
<evidence type="ECO:0000256" key="8">
    <source>
        <dbReference type="PROSITE-ProRule" id="PRU10010"/>
    </source>
</evidence>
<dbReference type="InterPro" id="IPR036291">
    <property type="entry name" value="NAD(P)-bd_dom_sf"/>
</dbReference>
<dbReference type="AlphaFoldDB" id="A0A1H6N3L6"/>
<organism evidence="11 13">
    <name type="scientific">Bathymodiolus azoricus thioautotrophic gill symbiont</name>
    <dbReference type="NCBI Taxonomy" id="235205"/>
    <lineage>
        <taxon>Bacteria</taxon>
        <taxon>Pseudomonadati</taxon>
        <taxon>Pseudomonadota</taxon>
        <taxon>Gammaproteobacteria</taxon>
        <taxon>sulfur-oxidizing symbionts</taxon>
    </lineage>
</organism>
<dbReference type="HAMAP" id="MF_00150">
    <property type="entry name" value="ArgC_type1"/>
    <property type="match status" value="1"/>
</dbReference>
<protein>
    <recommendedName>
        <fullName evidence="7">N-acetyl-gamma-glutamyl-phosphate reductase</fullName>
        <shortName evidence="7">AGPR</shortName>
        <ecNumber evidence="7">1.2.1.38</ecNumber>
    </recommendedName>
    <alternativeName>
        <fullName evidence="7">N-acetyl-glutamate semialdehyde dehydrogenase</fullName>
        <shortName evidence="7">NAGSA dehydrogenase</shortName>
    </alternativeName>
</protein>
<name>A0A1H6N3L6_9GAMM</name>
<dbReference type="PANTHER" id="PTHR32338">
    <property type="entry name" value="N-ACETYL-GAMMA-GLUTAMYL-PHOSPHATE REDUCTASE, CHLOROPLASTIC-RELATED-RELATED"/>
    <property type="match status" value="1"/>
</dbReference>
<keyword evidence="5 7" id="KW-0560">Oxidoreductase</keyword>
<evidence type="ECO:0000256" key="7">
    <source>
        <dbReference type="HAMAP-Rule" id="MF_00150"/>
    </source>
</evidence>
<dbReference type="SUPFAM" id="SSF55347">
    <property type="entry name" value="Glyceraldehyde-3-phosphate dehydrogenase-like, C-terminal domain"/>
    <property type="match status" value="1"/>
</dbReference>
<dbReference type="EC" id="1.2.1.38" evidence="7"/>
<dbReference type="InterPro" id="IPR058924">
    <property type="entry name" value="AGPR_dimerisation_dom"/>
</dbReference>
<dbReference type="Proteomes" id="UP000198988">
    <property type="component" value="Unassembled WGS sequence"/>
</dbReference>
<dbReference type="Pfam" id="PF01118">
    <property type="entry name" value="Semialdhyde_dh"/>
    <property type="match status" value="1"/>
</dbReference>
<dbReference type="InterPro" id="IPR050085">
    <property type="entry name" value="AGPR"/>
</dbReference>
<comment type="similarity">
    <text evidence="7">Belongs to the NAGSA dehydrogenase family. Type 1 subfamily.</text>
</comment>
<gene>
    <name evidence="7" type="primary">argC</name>
    <name evidence="11" type="ORF">BAZSYMA_ACONTIG00279_1</name>
    <name evidence="10" type="ORF">BAZSYMB_SCAFFOLD00056_3</name>
</gene>
<sequence>MNKIKVGIIGGTGYTGIELLRLLRSHPKAEVIVVSSRSEAGQRVDEFFPSLAGQCDLVFSLPDDATLDECDVIFFATPHGVAMKGAGAFIEKGIKVIDLGADFRLNDKDEYQKWYGLEHTQDNLLSSAVYGLCEINREQIKNAALIANPGCYPTAIQLALKPLIDNKLIDLPHIIADCKSGVSGAGRGANQANLLCEVSESFKAYGVGGHRHYPEIKQELSLLAGKSVSLTFVPHLVPMIRGMQATLYVDLLNSEVDVQSVFEGAYKDEHFITVLGAGNSPETHSVKGSNFCQIAVQKAPDGNKLVVMSVIDNLVKGASGQAIQNMNILFGMDEWLGLEQIGLTP</sequence>
<dbReference type="GO" id="GO:0051287">
    <property type="term" value="F:NAD binding"/>
    <property type="evidence" value="ECO:0007669"/>
    <property type="project" value="InterPro"/>
</dbReference>
<dbReference type="PROSITE" id="PS01224">
    <property type="entry name" value="ARGC"/>
    <property type="match status" value="1"/>
</dbReference>
<evidence type="ECO:0000256" key="3">
    <source>
        <dbReference type="ARBA" id="ARBA00022605"/>
    </source>
</evidence>
<dbReference type="STRING" id="235205.BAZSYMB_SCAFFOLD00056_3"/>
<dbReference type="InterPro" id="IPR023013">
    <property type="entry name" value="AGPR_AS"/>
</dbReference>
<dbReference type="UniPathway" id="UPA00068">
    <property type="reaction ID" value="UER00108"/>
</dbReference>
<dbReference type="SUPFAM" id="SSF51735">
    <property type="entry name" value="NAD(P)-binding Rossmann-fold domains"/>
    <property type="match status" value="1"/>
</dbReference>
<dbReference type="EMBL" id="CDSC02000494">
    <property type="protein sequence ID" value="SEI04846.1"/>
    <property type="molecule type" value="Genomic_DNA"/>
</dbReference>
<dbReference type="PANTHER" id="PTHR32338:SF10">
    <property type="entry name" value="N-ACETYL-GAMMA-GLUTAMYL-PHOSPHATE REDUCTASE, CHLOROPLASTIC-RELATED"/>
    <property type="match status" value="1"/>
</dbReference>
<evidence type="ECO:0000256" key="5">
    <source>
        <dbReference type="ARBA" id="ARBA00023002"/>
    </source>
</evidence>
<dbReference type="Gene3D" id="3.40.50.720">
    <property type="entry name" value="NAD(P)-binding Rossmann-like Domain"/>
    <property type="match status" value="1"/>
</dbReference>
<evidence type="ECO:0000256" key="1">
    <source>
        <dbReference type="ARBA" id="ARBA00004862"/>
    </source>
</evidence>
<accession>A0A1H6N3L6</accession>
<dbReference type="OrthoDB" id="9801289at2"/>
<evidence type="ECO:0000256" key="2">
    <source>
        <dbReference type="ARBA" id="ARBA00022571"/>
    </source>
</evidence>
<dbReference type="GO" id="GO:0006526">
    <property type="term" value="P:L-arginine biosynthetic process"/>
    <property type="evidence" value="ECO:0007669"/>
    <property type="project" value="UniProtKB-UniRule"/>
</dbReference>
<comment type="subcellular location">
    <subcellularLocation>
        <location evidence="7">Cytoplasm</location>
    </subcellularLocation>
</comment>
<dbReference type="FunFam" id="3.30.360.10:FF:000014">
    <property type="entry name" value="N-acetyl-gamma-glutamyl-phosphate reductase"/>
    <property type="match status" value="1"/>
</dbReference>
<dbReference type="InterPro" id="IPR000706">
    <property type="entry name" value="AGPR_type-1"/>
</dbReference>
<dbReference type="Gene3D" id="3.30.360.10">
    <property type="entry name" value="Dihydrodipicolinate Reductase, domain 2"/>
    <property type="match status" value="1"/>
</dbReference>
<evidence type="ECO:0000313" key="12">
    <source>
        <dbReference type="Proteomes" id="UP000198559"/>
    </source>
</evidence>
<dbReference type="Pfam" id="PF22698">
    <property type="entry name" value="Semialdhyde_dhC_1"/>
    <property type="match status" value="1"/>
</dbReference>
<comment type="catalytic activity">
    <reaction evidence="6 7">
        <text>N-acetyl-L-glutamate 5-semialdehyde + phosphate + NADP(+) = N-acetyl-L-glutamyl 5-phosphate + NADPH + H(+)</text>
        <dbReference type="Rhea" id="RHEA:21588"/>
        <dbReference type="ChEBI" id="CHEBI:15378"/>
        <dbReference type="ChEBI" id="CHEBI:29123"/>
        <dbReference type="ChEBI" id="CHEBI:43474"/>
        <dbReference type="ChEBI" id="CHEBI:57783"/>
        <dbReference type="ChEBI" id="CHEBI:57936"/>
        <dbReference type="ChEBI" id="CHEBI:58349"/>
        <dbReference type="EC" id="1.2.1.38"/>
    </reaction>
</comment>
<reference evidence="12 13" key="2">
    <citation type="submission" date="2016-06" db="EMBL/GenBank/DDBJ databases">
        <authorList>
            <person name="Petersen J."/>
            <person name="Sayavedra L."/>
        </authorList>
    </citation>
    <scope>NUCLEOTIDE SEQUENCE [LARGE SCALE GENOMIC DNA]</scope>
    <source>
        <strain evidence="13">BazSymA</strain>
        <strain evidence="12">BazSymB</strain>
    </source>
</reference>
<dbReference type="CDD" id="cd23934">
    <property type="entry name" value="AGPR_1_C"/>
    <property type="match status" value="1"/>
</dbReference>
<evidence type="ECO:0000313" key="11">
    <source>
        <dbReference type="EMBL" id="SEI04846.1"/>
    </source>
</evidence>
<feature type="active site" evidence="7 8">
    <location>
        <position position="151"/>
    </location>
</feature>
<reference evidence="11" key="1">
    <citation type="submission" date="2016-06" db="EMBL/GenBank/DDBJ databases">
        <authorList>
            <person name="Olsen C.W."/>
            <person name="Carey S."/>
            <person name="Hinshaw L."/>
            <person name="Karasin A.I."/>
        </authorList>
    </citation>
    <scope>NUCLEOTIDE SEQUENCE [LARGE SCALE GENOMIC DNA]</scope>
    <source>
        <strain evidence="11">BazSymA</strain>
        <strain evidence="10">BazSymB</strain>
    </source>
</reference>
<dbReference type="GO" id="GO:0003942">
    <property type="term" value="F:N-acetyl-gamma-glutamyl-phosphate reductase activity"/>
    <property type="evidence" value="ECO:0007669"/>
    <property type="project" value="UniProtKB-UniRule"/>
</dbReference>
<proteinExistence type="inferred from homology"/>
<evidence type="ECO:0000313" key="10">
    <source>
        <dbReference type="EMBL" id="SEH79720.1"/>
    </source>
</evidence>
<evidence type="ECO:0000259" key="9">
    <source>
        <dbReference type="SMART" id="SM00859"/>
    </source>
</evidence>
<evidence type="ECO:0000313" key="13">
    <source>
        <dbReference type="Proteomes" id="UP000198988"/>
    </source>
</evidence>
<evidence type="ECO:0000256" key="6">
    <source>
        <dbReference type="ARBA" id="ARBA00050557"/>
    </source>
</evidence>